<dbReference type="KEGG" id="vg:15009694"/>
<dbReference type="Proteomes" id="UP000204049">
    <property type="component" value="Segment"/>
</dbReference>
<evidence type="ECO:0000313" key="1">
    <source>
        <dbReference type="EMBL" id="AGG91333.1"/>
    </source>
</evidence>
<evidence type="ECO:0000313" key="2">
    <source>
        <dbReference type="Proteomes" id="UP000204049"/>
    </source>
</evidence>
<gene>
    <name evidence="1" type="ORF">SWQG_00039</name>
</gene>
<protein>
    <submittedName>
        <fullName evidence="1">Uncharacterized protein</fullName>
    </submittedName>
</protein>
<organism evidence="1 2">
    <name type="scientific">Synechococcus phage S-RIP2</name>
    <dbReference type="NCBI Taxonomy" id="754040"/>
    <lineage>
        <taxon>Viruses</taxon>
        <taxon>Duplodnaviria</taxon>
        <taxon>Heunggongvirae</taxon>
        <taxon>Uroviricota</taxon>
        <taxon>Caudoviricetes</taxon>
        <taxon>Autographivirales</taxon>
        <taxon>Sednavirus</taxon>
        <taxon>Sednavirus SRIP2</taxon>
    </lineage>
</organism>
<proteinExistence type="predicted"/>
<dbReference type="RefSeq" id="YP_007673182.1">
    <property type="nucleotide sequence ID" value="NC_020838.1"/>
</dbReference>
<sequence length="106" mass="12457">MSGKKQPYFPNNWKMYKEAPDEAFVPHTFIELMEWKVAGWELPADIACIIRTTNLKTHKTKEFIYKRQHAAEEKVRQLVNDKTCEFTVCTHDALHYIGPDNTLEDD</sequence>
<reference evidence="1 2" key="1">
    <citation type="submission" date="2010-09" db="EMBL/GenBank/DDBJ databases">
        <title>The Genome Sequence of Synechococcus phage S-RIP2 isolate N1_2007.</title>
        <authorList>
            <consortium name="The Broad Institute Genome Sequencing Platform"/>
            <person name="Henn M.R."/>
            <person name="Marston M."/>
            <person name="Levin J."/>
            <person name="Malboeuf C."/>
            <person name="Casali M."/>
            <person name="Russ C."/>
            <person name="Lennon N."/>
            <person name="Chapman S.B."/>
            <person name="Erlich R."/>
            <person name="Young S.K."/>
            <person name="Yandava C."/>
            <person name="Zeng Q."/>
            <person name="Fitzgerald M.F."/>
            <person name="Alvarado L."/>
            <person name="Anderson S."/>
            <person name="Berlin A."/>
            <person name="Chen Z."/>
            <person name="Freedman E."/>
            <person name="Gellesch M."/>
            <person name="Goldberg J."/>
            <person name="Green L."/>
            <person name="Griggs A."/>
            <person name="Gujja S."/>
            <person name="Heilman E.R."/>
            <person name="Heiman D."/>
            <person name="Hollinger A."/>
            <person name="Howarth C."/>
            <person name="Larson L."/>
            <person name="Mehta T."/>
            <person name="Neiman D."/>
            <person name="Pearson M."/>
            <person name="Roberts A."/>
            <person name="Ryan E."/>
            <person name="Saif S."/>
            <person name="Shea T."/>
            <person name="Shenoy N."/>
            <person name="Sisk P."/>
            <person name="Stolte C."/>
            <person name="Sykes S."/>
            <person name="White J."/>
            <person name="Haas B."/>
            <person name="Nusbaum C."/>
            <person name="Birren B."/>
        </authorList>
    </citation>
    <scope>NUCLEOTIDE SEQUENCE [LARGE SCALE GENOMIC DNA]</scope>
</reference>
<dbReference type="GeneID" id="15009694"/>
<dbReference type="EMBL" id="HQ317389">
    <property type="protein sequence ID" value="AGG91333.1"/>
    <property type="molecule type" value="Genomic_DNA"/>
</dbReference>
<keyword evidence="2" id="KW-1185">Reference proteome</keyword>
<name>M4NK19_9CAUD</name>
<accession>M4NK19</accession>